<dbReference type="PROSITE" id="PS50949">
    <property type="entry name" value="HTH_GNTR"/>
    <property type="match status" value="1"/>
</dbReference>
<proteinExistence type="predicted"/>
<evidence type="ECO:0000256" key="1">
    <source>
        <dbReference type="ARBA" id="ARBA00023015"/>
    </source>
</evidence>
<dbReference type="CDD" id="cd07377">
    <property type="entry name" value="WHTH_GntR"/>
    <property type="match status" value="1"/>
</dbReference>
<dbReference type="EMBL" id="SBIW01000004">
    <property type="protein sequence ID" value="RWY52489.1"/>
    <property type="molecule type" value="Genomic_DNA"/>
</dbReference>
<keyword evidence="2" id="KW-0238">DNA-binding</keyword>
<protein>
    <submittedName>
        <fullName evidence="5">GntR family transcriptional regulator</fullName>
    </submittedName>
</protein>
<dbReference type="GO" id="GO:0003677">
    <property type="term" value="F:DNA binding"/>
    <property type="evidence" value="ECO:0007669"/>
    <property type="project" value="UniProtKB-KW"/>
</dbReference>
<evidence type="ECO:0000313" key="5">
    <source>
        <dbReference type="EMBL" id="RWY52489.1"/>
    </source>
</evidence>
<evidence type="ECO:0000313" key="6">
    <source>
        <dbReference type="Proteomes" id="UP000286701"/>
    </source>
</evidence>
<dbReference type="Gene3D" id="1.10.10.10">
    <property type="entry name" value="Winged helix-like DNA-binding domain superfamily/Winged helix DNA-binding domain"/>
    <property type="match status" value="1"/>
</dbReference>
<dbReference type="GO" id="GO:0003700">
    <property type="term" value="F:DNA-binding transcription factor activity"/>
    <property type="evidence" value="ECO:0007669"/>
    <property type="project" value="InterPro"/>
</dbReference>
<dbReference type="InterPro" id="IPR036388">
    <property type="entry name" value="WH-like_DNA-bd_sf"/>
</dbReference>
<dbReference type="Pfam" id="PF00392">
    <property type="entry name" value="GntR"/>
    <property type="match status" value="1"/>
</dbReference>
<accession>A0A444MPD0</accession>
<keyword evidence="6" id="KW-1185">Reference proteome</keyword>
<dbReference type="RefSeq" id="WP_128534075.1">
    <property type="nucleotide sequence ID" value="NZ_SBIW01000004.1"/>
</dbReference>
<dbReference type="SUPFAM" id="SSF53822">
    <property type="entry name" value="Periplasmic binding protein-like I"/>
    <property type="match status" value="1"/>
</dbReference>
<sequence>MKQLTLYDFIKIDEYSATPKYLQLANSVINALEAGVIKKDYLLPSINELSYQFDISRDTIHKSYRHLKKIGVVTSFPGKGYCISNLDFRQKLKIFLLFNKLSAHKKIIYDSLVAALGDDVAIDFYIYNNDFNLFKKLLQSAKEDYSHYVIIPHFIEGGENANEVINAIPKDKLILLDKNIPGITGEYSVVYENFEKDIYNALYQARTQLSRYHTIKLVFPEQTYFPVEIISGFKRFCQQYAFNHEVISNISDASINKGEVFISLMEDDLVVLLERILEYKFKAGKDVGVISYNETPLKKVLLNGITTISTDFKYMGAVAASMILESTKRKTEVPFYYIRRASL</sequence>
<evidence type="ECO:0000256" key="3">
    <source>
        <dbReference type="ARBA" id="ARBA00023163"/>
    </source>
</evidence>
<dbReference type="PANTHER" id="PTHR38445:SF10">
    <property type="entry name" value="GNTR-FAMILY TRANSCRIPTIONAL REGULATOR"/>
    <property type="match status" value="1"/>
</dbReference>
<dbReference type="InterPro" id="IPR028082">
    <property type="entry name" value="Peripla_BP_I"/>
</dbReference>
<dbReference type="PANTHER" id="PTHR38445">
    <property type="entry name" value="HTH-TYPE TRANSCRIPTIONAL REPRESSOR YTRA"/>
    <property type="match status" value="1"/>
</dbReference>
<name>A0A444MPD0_9SPHI</name>
<keyword evidence="3" id="KW-0804">Transcription</keyword>
<evidence type="ECO:0000259" key="4">
    <source>
        <dbReference type="PROSITE" id="PS50949"/>
    </source>
</evidence>
<reference evidence="5 6" key="1">
    <citation type="submission" date="2019-01" db="EMBL/GenBank/DDBJ databases">
        <title>Mucilaginibacter antarcticum sp. nov., isolated from antarctic soil.</title>
        <authorList>
            <person name="Yan Y.-Q."/>
            <person name="Du Z.-J."/>
        </authorList>
    </citation>
    <scope>NUCLEOTIDE SEQUENCE [LARGE SCALE GENOMIC DNA]</scope>
    <source>
        <strain evidence="5 6">F01003</strain>
    </source>
</reference>
<dbReference type="Proteomes" id="UP000286701">
    <property type="component" value="Unassembled WGS sequence"/>
</dbReference>
<organism evidence="5 6">
    <name type="scientific">Mucilaginibacter gilvus</name>
    <dbReference type="NCBI Taxonomy" id="2305909"/>
    <lineage>
        <taxon>Bacteria</taxon>
        <taxon>Pseudomonadati</taxon>
        <taxon>Bacteroidota</taxon>
        <taxon>Sphingobacteriia</taxon>
        <taxon>Sphingobacteriales</taxon>
        <taxon>Sphingobacteriaceae</taxon>
        <taxon>Mucilaginibacter</taxon>
    </lineage>
</organism>
<dbReference type="SUPFAM" id="SSF46785">
    <property type="entry name" value="Winged helix' DNA-binding domain"/>
    <property type="match status" value="1"/>
</dbReference>
<dbReference type="AlphaFoldDB" id="A0A444MPD0"/>
<dbReference type="Gene3D" id="3.40.50.2300">
    <property type="match status" value="2"/>
</dbReference>
<dbReference type="SMART" id="SM00345">
    <property type="entry name" value="HTH_GNTR"/>
    <property type="match status" value="1"/>
</dbReference>
<comment type="caution">
    <text evidence="5">The sequence shown here is derived from an EMBL/GenBank/DDBJ whole genome shotgun (WGS) entry which is preliminary data.</text>
</comment>
<dbReference type="OrthoDB" id="742238at2"/>
<dbReference type="InterPro" id="IPR000524">
    <property type="entry name" value="Tscrpt_reg_HTH_GntR"/>
</dbReference>
<feature type="domain" description="HTH gntR-type" evidence="4">
    <location>
        <begin position="18"/>
        <end position="86"/>
    </location>
</feature>
<evidence type="ECO:0000256" key="2">
    <source>
        <dbReference type="ARBA" id="ARBA00023125"/>
    </source>
</evidence>
<keyword evidence="1" id="KW-0805">Transcription regulation</keyword>
<dbReference type="InterPro" id="IPR036390">
    <property type="entry name" value="WH_DNA-bd_sf"/>
</dbReference>
<gene>
    <name evidence="5" type="ORF">EPL05_11335</name>
</gene>